<accession>A0A1I7XV46</accession>
<dbReference type="PANTHER" id="PTHR11827">
    <property type="entry name" value="SOLUTE CARRIER FAMILY 12, CATION COTRANSPORTERS"/>
    <property type="match status" value="1"/>
</dbReference>
<dbReference type="GO" id="GO:0016020">
    <property type="term" value="C:membrane"/>
    <property type="evidence" value="ECO:0007669"/>
    <property type="project" value="UniProtKB-SubCell"/>
</dbReference>
<dbReference type="GO" id="GO:1990573">
    <property type="term" value="P:potassium ion import across plasma membrane"/>
    <property type="evidence" value="ECO:0007669"/>
    <property type="project" value="TreeGrafter"/>
</dbReference>
<protein>
    <submittedName>
        <fullName evidence="7">SLC12 domain-containing protein</fullName>
    </submittedName>
</protein>
<evidence type="ECO:0000256" key="3">
    <source>
        <dbReference type="ARBA" id="ARBA00022989"/>
    </source>
</evidence>
<keyword evidence="3" id="KW-1133">Transmembrane helix</keyword>
<dbReference type="Pfam" id="PF03522">
    <property type="entry name" value="SLC12"/>
    <property type="match status" value="1"/>
</dbReference>
<dbReference type="PANTHER" id="PTHR11827:SF103">
    <property type="entry name" value="SODIUM CHLORIDE COTRANSPORTER 69, ISOFORM E"/>
    <property type="match status" value="1"/>
</dbReference>
<dbReference type="GO" id="GO:0055064">
    <property type="term" value="P:chloride ion homeostasis"/>
    <property type="evidence" value="ECO:0007669"/>
    <property type="project" value="TreeGrafter"/>
</dbReference>
<dbReference type="GO" id="GO:0055075">
    <property type="term" value="P:potassium ion homeostasis"/>
    <property type="evidence" value="ECO:0007669"/>
    <property type="project" value="TreeGrafter"/>
</dbReference>
<name>A0A1I7XV46_HETBA</name>
<reference evidence="7" key="1">
    <citation type="submission" date="2016-11" db="UniProtKB">
        <authorList>
            <consortium name="WormBaseParasite"/>
        </authorList>
    </citation>
    <scope>IDENTIFICATION</scope>
</reference>
<dbReference type="InterPro" id="IPR004842">
    <property type="entry name" value="SLC12A_fam"/>
</dbReference>
<organism evidence="6 7">
    <name type="scientific">Heterorhabditis bacteriophora</name>
    <name type="common">Entomopathogenic nematode worm</name>
    <dbReference type="NCBI Taxonomy" id="37862"/>
    <lineage>
        <taxon>Eukaryota</taxon>
        <taxon>Metazoa</taxon>
        <taxon>Ecdysozoa</taxon>
        <taxon>Nematoda</taxon>
        <taxon>Chromadorea</taxon>
        <taxon>Rhabditida</taxon>
        <taxon>Rhabditina</taxon>
        <taxon>Rhabditomorpha</taxon>
        <taxon>Strongyloidea</taxon>
        <taxon>Heterorhabditidae</taxon>
        <taxon>Heterorhabditis</taxon>
    </lineage>
</organism>
<keyword evidence="2" id="KW-0812">Transmembrane</keyword>
<evidence type="ECO:0000259" key="5">
    <source>
        <dbReference type="Pfam" id="PF03522"/>
    </source>
</evidence>
<sequence length="137" mass="15562">MEHEQRGMAALLSKFRINFSDVLVIADIGRKPRSDTLAKWEKLITPFIASDMNYMAGMTTRSELASQKEKTFRQLRTAELLEEHSMQADLIVMTLPVPRKGLVSPALYLSWLDMMTRGLPPTLLIRGNQSSVLTFYS</sequence>
<evidence type="ECO:0000256" key="4">
    <source>
        <dbReference type="ARBA" id="ARBA00023136"/>
    </source>
</evidence>
<dbReference type="GO" id="GO:0008511">
    <property type="term" value="F:sodium:potassium:chloride symporter activity"/>
    <property type="evidence" value="ECO:0007669"/>
    <property type="project" value="TreeGrafter"/>
</dbReference>
<dbReference type="GO" id="GO:0055078">
    <property type="term" value="P:sodium ion homeostasis"/>
    <property type="evidence" value="ECO:0007669"/>
    <property type="project" value="TreeGrafter"/>
</dbReference>
<dbReference type="InterPro" id="IPR018491">
    <property type="entry name" value="SLC12_C"/>
</dbReference>
<evidence type="ECO:0000256" key="1">
    <source>
        <dbReference type="ARBA" id="ARBA00004141"/>
    </source>
</evidence>
<dbReference type="WBParaSite" id="Hba_21396">
    <property type="protein sequence ID" value="Hba_21396"/>
    <property type="gene ID" value="Hba_21396"/>
</dbReference>
<evidence type="ECO:0000256" key="2">
    <source>
        <dbReference type="ARBA" id="ARBA00022692"/>
    </source>
</evidence>
<proteinExistence type="predicted"/>
<evidence type="ECO:0000313" key="6">
    <source>
        <dbReference type="Proteomes" id="UP000095283"/>
    </source>
</evidence>
<comment type="subcellular location">
    <subcellularLocation>
        <location evidence="1">Membrane</location>
        <topology evidence="1">Multi-pass membrane protein</topology>
    </subcellularLocation>
</comment>
<dbReference type="Proteomes" id="UP000095283">
    <property type="component" value="Unplaced"/>
</dbReference>
<dbReference type="AlphaFoldDB" id="A0A1I7XV46"/>
<keyword evidence="4" id="KW-0472">Membrane</keyword>
<dbReference type="GO" id="GO:0006884">
    <property type="term" value="P:cell volume homeostasis"/>
    <property type="evidence" value="ECO:0007669"/>
    <property type="project" value="TreeGrafter"/>
</dbReference>
<feature type="domain" description="SLC12A transporter C-terminal" evidence="5">
    <location>
        <begin position="1"/>
        <end position="137"/>
    </location>
</feature>
<evidence type="ECO:0000313" key="7">
    <source>
        <dbReference type="WBParaSite" id="Hba_21396"/>
    </source>
</evidence>
<keyword evidence="6" id="KW-1185">Reference proteome</keyword>